<dbReference type="Gene3D" id="3.40.50.1260">
    <property type="entry name" value="Phosphoglycerate kinase, N-terminal domain"/>
    <property type="match status" value="2"/>
</dbReference>
<reference evidence="13" key="1">
    <citation type="submission" date="2020-10" db="EMBL/GenBank/DDBJ databases">
        <title>Unveiling of a novel bifunctional photoreceptor, Dualchrome1, isolated from a cosmopolitan green alga.</title>
        <authorList>
            <person name="Suzuki S."/>
            <person name="Kawachi M."/>
        </authorList>
    </citation>
    <scope>NUCLEOTIDE SEQUENCE</scope>
    <source>
        <strain evidence="13">NIES 2893</strain>
    </source>
</reference>
<evidence type="ECO:0000256" key="8">
    <source>
        <dbReference type="ARBA" id="ARBA00022840"/>
    </source>
</evidence>
<comment type="catalytic activity">
    <reaction evidence="1 11">
        <text>(2R)-3-phosphoglycerate + ATP = (2R)-3-phospho-glyceroyl phosphate + ADP</text>
        <dbReference type="Rhea" id="RHEA:14801"/>
        <dbReference type="ChEBI" id="CHEBI:30616"/>
        <dbReference type="ChEBI" id="CHEBI:57604"/>
        <dbReference type="ChEBI" id="CHEBI:58272"/>
        <dbReference type="ChEBI" id="CHEBI:456216"/>
        <dbReference type="EC" id="2.7.2.3"/>
    </reaction>
</comment>
<keyword evidence="5 11" id="KW-0808">Transferase</keyword>
<gene>
    <name evidence="13" type="ORF">PPROV_000816400</name>
</gene>
<dbReference type="GO" id="GO:0006094">
    <property type="term" value="P:gluconeogenesis"/>
    <property type="evidence" value="ECO:0007669"/>
    <property type="project" value="TreeGrafter"/>
</dbReference>
<dbReference type="PRINTS" id="PR00477">
    <property type="entry name" value="PHGLYCKINASE"/>
</dbReference>
<evidence type="ECO:0000256" key="7">
    <source>
        <dbReference type="ARBA" id="ARBA00022777"/>
    </source>
</evidence>
<dbReference type="OrthoDB" id="1854730at2759"/>
<evidence type="ECO:0000256" key="11">
    <source>
        <dbReference type="RuleBase" id="RU000532"/>
    </source>
</evidence>
<dbReference type="Proteomes" id="UP000660262">
    <property type="component" value="Unassembled WGS sequence"/>
</dbReference>
<dbReference type="InterPro" id="IPR015824">
    <property type="entry name" value="Phosphoglycerate_kinase_N"/>
</dbReference>
<dbReference type="AlphaFoldDB" id="A0A830HX16"/>
<dbReference type="GO" id="GO:0005524">
    <property type="term" value="F:ATP binding"/>
    <property type="evidence" value="ECO:0007669"/>
    <property type="project" value="UniProtKB-KW"/>
</dbReference>
<dbReference type="PANTHER" id="PTHR11406">
    <property type="entry name" value="PHOSPHOGLYCERATE KINASE"/>
    <property type="match status" value="1"/>
</dbReference>
<dbReference type="EC" id="2.7.2.3" evidence="4 11"/>
<comment type="cofactor">
    <cofactor evidence="2">
        <name>Mg(2+)</name>
        <dbReference type="ChEBI" id="CHEBI:18420"/>
    </cofactor>
</comment>
<keyword evidence="9" id="KW-0460">Magnesium</keyword>
<comment type="pathway">
    <text evidence="10">Carbohydrate biosynthesis.</text>
</comment>
<sequence>MTHVGRPKDKSGHIHASPETDVESVVAYLERKLHIKLHVPQLTCTEGVGIVDIDTSINRALRELKAHKVGGIYLPNTRWFAGEEAGGATAKRLACQLAGIADVYVNDAFGSWQSHVSTSEVVRYMPSYAGHLLQSELTGLAALLDAPKRPFVAVVAGSKLDTKIGTLVRIHNAVDHLILGGMVYNAYLCAKHGISMQGVTQEDVEAARALVALDEACPKVVELSHVVHSDRPGGERVEGCFRTVRAYEVSGDGWIVDIAPESFESESVHAVLSSAQTIFVNAVMGFMPSFFEGTLALDSAVGRNKAARKLYGGGDTIQEFKSVAPHLYLKAVSDANERYQFFTGGGAVLKAIELGSPFQLGPVRALCDNGGEARCRSYSEECCR</sequence>
<dbReference type="Pfam" id="PF00162">
    <property type="entry name" value="PGK"/>
    <property type="match status" value="1"/>
</dbReference>
<evidence type="ECO:0000256" key="10">
    <source>
        <dbReference type="ARBA" id="ARBA00024331"/>
    </source>
</evidence>
<evidence type="ECO:0000256" key="2">
    <source>
        <dbReference type="ARBA" id="ARBA00001946"/>
    </source>
</evidence>
<keyword evidence="8" id="KW-0067">ATP-binding</keyword>
<dbReference type="PANTHER" id="PTHR11406:SF23">
    <property type="entry name" value="PHOSPHOGLYCERATE KINASE 1, CHLOROPLASTIC-RELATED"/>
    <property type="match status" value="1"/>
</dbReference>
<dbReference type="GO" id="GO:0004618">
    <property type="term" value="F:phosphoglycerate kinase activity"/>
    <property type="evidence" value="ECO:0007669"/>
    <property type="project" value="UniProtKB-EC"/>
</dbReference>
<comment type="similarity">
    <text evidence="3 11">Belongs to the phosphoglycerate kinase family.</text>
</comment>
<dbReference type="InterPro" id="IPR001576">
    <property type="entry name" value="Phosphoglycerate_kinase"/>
</dbReference>
<proteinExistence type="inferred from homology"/>
<evidence type="ECO:0000256" key="5">
    <source>
        <dbReference type="ARBA" id="ARBA00022679"/>
    </source>
</evidence>
<name>A0A830HX16_9CHLO</name>
<evidence type="ECO:0000256" key="6">
    <source>
        <dbReference type="ARBA" id="ARBA00022741"/>
    </source>
</evidence>
<keyword evidence="6" id="KW-0547">Nucleotide-binding</keyword>
<evidence type="ECO:0000256" key="1">
    <source>
        <dbReference type="ARBA" id="ARBA00000642"/>
    </source>
</evidence>
<evidence type="ECO:0000256" key="4">
    <source>
        <dbReference type="ARBA" id="ARBA00013061"/>
    </source>
</evidence>
<dbReference type="GO" id="GO:0005829">
    <property type="term" value="C:cytosol"/>
    <property type="evidence" value="ECO:0007669"/>
    <property type="project" value="TreeGrafter"/>
</dbReference>
<dbReference type="GO" id="GO:0006096">
    <property type="term" value="P:glycolytic process"/>
    <property type="evidence" value="ECO:0007669"/>
    <property type="project" value="InterPro"/>
</dbReference>
<accession>A0A830HX16</accession>
<organism evidence="13 14">
    <name type="scientific">Pycnococcus provasolii</name>
    <dbReference type="NCBI Taxonomy" id="41880"/>
    <lineage>
        <taxon>Eukaryota</taxon>
        <taxon>Viridiplantae</taxon>
        <taxon>Chlorophyta</taxon>
        <taxon>Pseudoscourfieldiophyceae</taxon>
        <taxon>Pseudoscourfieldiales</taxon>
        <taxon>Pycnococcaceae</taxon>
        <taxon>Pycnococcus</taxon>
    </lineage>
</organism>
<dbReference type="InterPro" id="IPR036043">
    <property type="entry name" value="Phosphoglycerate_kinase_sf"/>
</dbReference>
<evidence type="ECO:0000256" key="3">
    <source>
        <dbReference type="ARBA" id="ARBA00008982"/>
    </source>
</evidence>
<dbReference type="GO" id="GO:0043531">
    <property type="term" value="F:ADP binding"/>
    <property type="evidence" value="ECO:0007669"/>
    <property type="project" value="TreeGrafter"/>
</dbReference>
<keyword evidence="14" id="KW-1185">Reference proteome</keyword>
<evidence type="ECO:0000313" key="13">
    <source>
        <dbReference type="EMBL" id="GHP09429.1"/>
    </source>
</evidence>
<keyword evidence="7 11" id="KW-0418">Kinase</keyword>
<evidence type="ECO:0000256" key="12">
    <source>
        <dbReference type="RuleBase" id="RU000696"/>
    </source>
</evidence>
<comment type="caution">
    <text evidence="13">The sequence shown here is derived from an EMBL/GenBank/DDBJ whole genome shotgun (WGS) entry which is preliminary data.</text>
</comment>
<dbReference type="SUPFAM" id="SSF53748">
    <property type="entry name" value="Phosphoglycerate kinase"/>
    <property type="match status" value="1"/>
</dbReference>
<evidence type="ECO:0000313" key="14">
    <source>
        <dbReference type="Proteomes" id="UP000660262"/>
    </source>
</evidence>
<comment type="subunit">
    <text evidence="12">Monomer.</text>
</comment>
<evidence type="ECO:0000256" key="9">
    <source>
        <dbReference type="ARBA" id="ARBA00022842"/>
    </source>
</evidence>
<protein>
    <recommendedName>
        <fullName evidence="4 11">Phosphoglycerate kinase</fullName>
        <ecNumber evidence="4 11">2.7.2.3</ecNumber>
    </recommendedName>
</protein>
<dbReference type="EMBL" id="BNJQ01000025">
    <property type="protein sequence ID" value="GHP09429.1"/>
    <property type="molecule type" value="Genomic_DNA"/>
</dbReference>